<dbReference type="VEuPathDB" id="FungiDB:ASPWEDRAFT_111170"/>
<dbReference type="OrthoDB" id="3350591at2759"/>
<protein>
    <submittedName>
        <fullName evidence="1">Uncharacterized protein</fullName>
    </submittedName>
</protein>
<keyword evidence="2" id="KW-1185">Reference proteome</keyword>
<dbReference type="Proteomes" id="UP000184383">
    <property type="component" value="Unassembled WGS sequence"/>
</dbReference>
<reference evidence="2" key="1">
    <citation type="journal article" date="2017" name="Genome Biol.">
        <title>Comparative genomics reveals high biological diversity and specific adaptations in the industrially and medically important fungal genus Aspergillus.</title>
        <authorList>
            <person name="de Vries R.P."/>
            <person name="Riley R."/>
            <person name="Wiebenga A."/>
            <person name="Aguilar-Osorio G."/>
            <person name="Amillis S."/>
            <person name="Uchima C.A."/>
            <person name="Anderluh G."/>
            <person name="Asadollahi M."/>
            <person name="Askin M."/>
            <person name="Barry K."/>
            <person name="Battaglia E."/>
            <person name="Bayram O."/>
            <person name="Benocci T."/>
            <person name="Braus-Stromeyer S.A."/>
            <person name="Caldana C."/>
            <person name="Canovas D."/>
            <person name="Cerqueira G.C."/>
            <person name="Chen F."/>
            <person name="Chen W."/>
            <person name="Choi C."/>
            <person name="Clum A."/>
            <person name="Dos Santos R.A."/>
            <person name="Damasio A.R."/>
            <person name="Diallinas G."/>
            <person name="Emri T."/>
            <person name="Fekete E."/>
            <person name="Flipphi M."/>
            <person name="Freyberg S."/>
            <person name="Gallo A."/>
            <person name="Gournas C."/>
            <person name="Habgood R."/>
            <person name="Hainaut M."/>
            <person name="Harispe M.L."/>
            <person name="Henrissat B."/>
            <person name="Hilden K.S."/>
            <person name="Hope R."/>
            <person name="Hossain A."/>
            <person name="Karabika E."/>
            <person name="Karaffa L."/>
            <person name="Karanyi Z."/>
            <person name="Krasevec N."/>
            <person name="Kuo A."/>
            <person name="Kusch H."/>
            <person name="LaButti K."/>
            <person name="Lagendijk E.L."/>
            <person name="Lapidus A."/>
            <person name="Levasseur A."/>
            <person name="Lindquist E."/>
            <person name="Lipzen A."/>
            <person name="Logrieco A.F."/>
            <person name="MacCabe A."/>
            <person name="Maekelae M.R."/>
            <person name="Malavazi I."/>
            <person name="Melin P."/>
            <person name="Meyer V."/>
            <person name="Mielnichuk N."/>
            <person name="Miskei M."/>
            <person name="Molnar A.P."/>
            <person name="Mule G."/>
            <person name="Ngan C.Y."/>
            <person name="Orejas M."/>
            <person name="Orosz E."/>
            <person name="Ouedraogo J.P."/>
            <person name="Overkamp K.M."/>
            <person name="Park H.-S."/>
            <person name="Perrone G."/>
            <person name="Piumi F."/>
            <person name="Punt P.J."/>
            <person name="Ram A.F."/>
            <person name="Ramon A."/>
            <person name="Rauscher S."/>
            <person name="Record E."/>
            <person name="Riano-Pachon D.M."/>
            <person name="Robert V."/>
            <person name="Roehrig J."/>
            <person name="Ruller R."/>
            <person name="Salamov A."/>
            <person name="Salih N.S."/>
            <person name="Samson R.A."/>
            <person name="Sandor E."/>
            <person name="Sanguinetti M."/>
            <person name="Schuetze T."/>
            <person name="Sepcic K."/>
            <person name="Shelest E."/>
            <person name="Sherlock G."/>
            <person name="Sophianopoulou V."/>
            <person name="Squina F.M."/>
            <person name="Sun H."/>
            <person name="Susca A."/>
            <person name="Todd R.B."/>
            <person name="Tsang A."/>
            <person name="Unkles S.E."/>
            <person name="van de Wiele N."/>
            <person name="van Rossen-Uffink D."/>
            <person name="Oliveira J.V."/>
            <person name="Vesth T.C."/>
            <person name="Visser J."/>
            <person name="Yu J.-H."/>
            <person name="Zhou M."/>
            <person name="Andersen M.R."/>
            <person name="Archer D.B."/>
            <person name="Baker S.E."/>
            <person name="Benoit I."/>
            <person name="Brakhage A.A."/>
            <person name="Braus G.H."/>
            <person name="Fischer R."/>
            <person name="Frisvad J.C."/>
            <person name="Goldman G.H."/>
            <person name="Houbraken J."/>
            <person name="Oakley B."/>
            <person name="Pocsi I."/>
            <person name="Scazzocchio C."/>
            <person name="Seiboth B."/>
            <person name="vanKuyk P.A."/>
            <person name="Wortman J."/>
            <person name="Dyer P.S."/>
            <person name="Grigoriev I.V."/>
        </authorList>
    </citation>
    <scope>NUCLEOTIDE SEQUENCE [LARGE SCALE GENOMIC DNA]</scope>
    <source>
        <strain evidence="2">DTO 134E9</strain>
    </source>
</reference>
<dbReference type="InterPro" id="IPR053204">
    <property type="entry name" value="Oxopyrrolidines_Biosynth-assoc"/>
</dbReference>
<dbReference type="EMBL" id="KV878212">
    <property type="protein sequence ID" value="OJJ36133.1"/>
    <property type="molecule type" value="Genomic_DNA"/>
</dbReference>
<dbReference type="STRING" id="1073089.A0A1L9RMM1"/>
<name>A0A1L9RMM1_ASPWE</name>
<sequence length="263" mass="30017">MPLRNRYTADNIPSYIKELETKPEFKILKPLVQQDTSYSPSEAVQKIVEITKTLRDSPLGNHCWDTCCALLELAAQTAPGQHNRLVEFVVHLKNATVNDENGQPLMVEDGIVWTGLPTFGYGFTDEMFFGMSFLPFDNENTPEEIERWLNKAAFMAVLSDACGQPNTPEWMEIIDASPYAQMEFSDAFPQSRKGPETAVQSACLWFIYGGEKLWKNVHTGWRGFNHEGWVFWKERLTAAEGDYNDETNKLIRDALESIRKAEH</sequence>
<dbReference type="PANTHER" id="PTHR38797:SF6">
    <property type="match status" value="1"/>
</dbReference>
<dbReference type="InterPro" id="IPR022085">
    <property type="entry name" value="OpdG"/>
</dbReference>
<dbReference type="PANTHER" id="PTHR38797">
    <property type="entry name" value="NUCLEAR PORE COMPLEX PROTEIN NUP85-RELATED"/>
    <property type="match status" value="1"/>
</dbReference>
<accession>A0A1L9RMM1</accession>
<proteinExistence type="predicted"/>
<organism evidence="1 2">
    <name type="scientific">Aspergillus wentii DTO 134E9</name>
    <dbReference type="NCBI Taxonomy" id="1073089"/>
    <lineage>
        <taxon>Eukaryota</taxon>
        <taxon>Fungi</taxon>
        <taxon>Dikarya</taxon>
        <taxon>Ascomycota</taxon>
        <taxon>Pezizomycotina</taxon>
        <taxon>Eurotiomycetes</taxon>
        <taxon>Eurotiomycetidae</taxon>
        <taxon>Eurotiales</taxon>
        <taxon>Aspergillaceae</taxon>
        <taxon>Aspergillus</taxon>
        <taxon>Aspergillus subgen. Cremei</taxon>
    </lineage>
</organism>
<gene>
    <name evidence="1" type="ORF">ASPWEDRAFT_111170</name>
</gene>
<dbReference type="AlphaFoldDB" id="A0A1L9RMM1"/>
<evidence type="ECO:0000313" key="1">
    <source>
        <dbReference type="EMBL" id="OJJ36133.1"/>
    </source>
</evidence>
<dbReference type="RefSeq" id="XP_040689809.1">
    <property type="nucleotide sequence ID" value="XM_040828230.1"/>
</dbReference>
<dbReference type="GeneID" id="63744078"/>
<evidence type="ECO:0000313" key="2">
    <source>
        <dbReference type="Proteomes" id="UP000184383"/>
    </source>
</evidence>
<dbReference type="Pfam" id="PF12311">
    <property type="entry name" value="DUF3632"/>
    <property type="match status" value="1"/>
</dbReference>